<dbReference type="InterPro" id="IPR011006">
    <property type="entry name" value="CheY-like_superfamily"/>
</dbReference>
<gene>
    <name evidence="3" type="ORF">SAMN05216559_0981</name>
</gene>
<dbReference type="RefSeq" id="WP_089814406.1">
    <property type="nucleotide sequence ID" value="NZ_FOZK01000001.1"/>
</dbReference>
<feature type="modified residue" description="4-aspartylphosphate" evidence="1">
    <location>
        <position position="73"/>
    </location>
</feature>
<evidence type="ECO:0000256" key="1">
    <source>
        <dbReference type="PROSITE-ProRule" id="PRU00169"/>
    </source>
</evidence>
<protein>
    <submittedName>
        <fullName evidence="3">Response regulator receiver domain-containing protein</fullName>
    </submittedName>
</protein>
<dbReference type="InterPro" id="IPR001789">
    <property type="entry name" value="Sig_transdc_resp-reg_receiver"/>
</dbReference>
<accession>A0A1I6KLW3</accession>
<dbReference type="SUPFAM" id="SSF52172">
    <property type="entry name" value="CheY-like"/>
    <property type="match status" value="1"/>
</dbReference>
<dbReference type="SMART" id="SM00448">
    <property type="entry name" value="REC"/>
    <property type="match status" value="1"/>
</dbReference>
<dbReference type="Proteomes" id="UP000199062">
    <property type="component" value="Unassembled WGS sequence"/>
</dbReference>
<evidence type="ECO:0000313" key="3">
    <source>
        <dbReference type="EMBL" id="SFR91880.1"/>
    </source>
</evidence>
<dbReference type="STRING" id="767519.SAMN05216559_0981"/>
<keyword evidence="4" id="KW-1185">Reference proteome</keyword>
<dbReference type="PANTHER" id="PTHR44520">
    <property type="entry name" value="RESPONSE REGULATOR RCP1-RELATED"/>
    <property type="match status" value="1"/>
</dbReference>
<dbReference type="AlphaFoldDB" id="A0A1I6KLW3"/>
<feature type="domain" description="Response regulatory" evidence="2">
    <location>
        <begin position="15"/>
        <end position="140"/>
    </location>
</feature>
<dbReference type="OrthoDB" id="9652at2157"/>
<evidence type="ECO:0000259" key="2">
    <source>
        <dbReference type="PROSITE" id="PS50110"/>
    </source>
</evidence>
<proteinExistence type="predicted"/>
<dbReference type="PANTHER" id="PTHR44520:SF2">
    <property type="entry name" value="RESPONSE REGULATOR RCP1"/>
    <property type="match status" value="1"/>
</dbReference>
<dbReference type="GO" id="GO:0000160">
    <property type="term" value="P:phosphorelay signal transduction system"/>
    <property type="evidence" value="ECO:0007669"/>
    <property type="project" value="InterPro"/>
</dbReference>
<name>A0A1I6KLW3_9EURY</name>
<dbReference type="CDD" id="cd17557">
    <property type="entry name" value="REC_Rcp-like"/>
    <property type="match status" value="1"/>
</dbReference>
<organism evidence="3 4">
    <name type="scientific">Halomicrobium zhouii</name>
    <dbReference type="NCBI Taxonomy" id="767519"/>
    <lineage>
        <taxon>Archaea</taxon>
        <taxon>Methanobacteriati</taxon>
        <taxon>Methanobacteriota</taxon>
        <taxon>Stenosarchaea group</taxon>
        <taxon>Halobacteria</taxon>
        <taxon>Halobacteriales</taxon>
        <taxon>Haloarculaceae</taxon>
        <taxon>Halomicrobium</taxon>
    </lineage>
</organism>
<dbReference type="Gene3D" id="3.40.50.2300">
    <property type="match status" value="1"/>
</dbReference>
<dbReference type="PROSITE" id="PS50110">
    <property type="entry name" value="RESPONSE_REGULATORY"/>
    <property type="match status" value="1"/>
</dbReference>
<keyword evidence="1" id="KW-0597">Phosphoprotein</keyword>
<sequence>MSTQISNRTTDGPIDVLLVEDNLGDVRLTREAFSETPGETAIAVVQHGDDALERLTRAARTDDHDLPDIVLLDLNLPGRDGHEILEAIRADARLRRLPVVVLTSSEAPEDVERSYDADANAYLTKPTDPANFVELAEAVEEFWFDHAHLPPFPR</sequence>
<dbReference type="InterPro" id="IPR052893">
    <property type="entry name" value="TCS_response_regulator"/>
</dbReference>
<evidence type="ECO:0000313" key="4">
    <source>
        <dbReference type="Proteomes" id="UP000199062"/>
    </source>
</evidence>
<dbReference type="Pfam" id="PF00072">
    <property type="entry name" value="Response_reg"/>
    <property type="match status" value="1"/>
</dbReference>
<dbReference type="EMBL" id="FOZK01000001">
    <property type="protein sequence ID" value="SFR91880.1"/>
    <property type="molecule type" value="Genomic_DNA"/>
</dbReference>
<reference evidence="3 4" key="1">
    <citation type="submission" date="2016-10" db="EMBL/GenBank/DDBJ databases">
        <authorList>
            <person name="de Groot N.N."/>
        </authorList>
    </citation>
    <scope>NUCLEOTIDE SEQUENCE [LARGE SCALE GENOMIC DNA]</scope>
    <source>
        <strain evidence="3 4">CGMCC 1.10457</strain>
    </source>
</reference>